<dbReference type="Gene3D" id="1.10.8.1080">
    <property type="match status" value="1"/>
</dbReference>
<organism evidence="5 6">
    <name type="scientific">Caenimonas sedimenti</name>
    <dbReference type="NCBI Taxonomy" id="2596921"/>
    <lineage>
        <taxon>Bacteria</taxon>
        <taxon>Pseudomonadati</taxon>
        <taxon>Pseudomonadota</taxon>
        <taxon>Betaproteobacteria</taxon>
        <taxon>Burkholderiales</taxon>
        <taxon>Comamonadaceae</taxon>
        <taxon>Caenimonas</taxon>
    </lineage>
</organism>
<keyword evidence="6" id="KW-1185">Reference proteome</keyword>
<name>A0A562ZYA2_9BURK</name>
<dbReference type="Gene3D" id="3.40.50.10490">
    <property type="entry name" value="Glucose-6-phosphate isomerase like protein, domain 1"/>
    <property type="match status" value="2"/>
</dbReference>
<dbReference type="Proteomes" id="UP000318199">
    <property type="component" value="Unassembled WGS sequence"/>
</dbReference>
<dbReference type="NCBIfam" id="TIGR00274">
    <property type="entry name" value="N-acetylmuramic acid 6-phosphate etherase"/>
    <property type="match status" value="1"/>
</dbReference>
<dbReference type="InterPro" id="IPR005488">
    <property type="entry name" value="Etherase_MurQ"/>
</dbReference>
<dbReference type="GO" id="GO:0016835">
    <property type="term" value="F:carbon-oxygen lyase activity"/>
    <property type="evidence" value="ECO:0007669"/>
    <property type="project" value="UniProtKB-UniRule"/>
</dbReference>
<dbReference type="GO" id="GO:0016803">
    <property type="term" value="F:ether hydrolase activity"/>
    <property type="evidence" value="ECO:0007669"/>
    <property type="project" value="TreeGrafter"/>
</dbReference>
<dbReference type="SUPFAM" id="SSF53697">
    <property type="entry name" value="SIS domain"/>
    <property type="match status" value="1"/>
</dbReference>
<reference evidence="5 6" key="1">
    <citation type="submission" date="2019-07" db="EMBL/GenBank/DDBJ databases">
        <title>Caenimonas sedimenti sp. nov., isolated from activated sludge.</title>
        <authorList>
            <person name="Xu J."/>
        </authorList>
    </citation>
    <scope>NUCLEOTIDE SEQUENCE [LARGE SCALE GENOMIC DNA]</scope>
    <source>
        <strain evidence="5 6">HX-9-20</strain>
    </source>
</reference>
<evidence type="ECO:0000259" key="4">
    <source>
        <dbReference type="PROSITE" id="PS51464"/>
    </source>
</evidence>
<dbReference type="UniPathway" id="UPA00342"/>
<comment type="pathway">
    <text evidence="3">Amino-sugar metabolism; 1,6-anhydro-N-acetylmuramate degradation.</text>
</comment>
<feature type="active site" evidence="3">
    <location>
        <position position="115"/>
    </location>
</feature>
<dbReference type="PANTHER" id="PTHR10088">
    <property type="entry name" value="GLUCOKINASE REGULATORY PROTEIN"/>
    <property type="match status" value="1"/>
</dbReference>
<dbReference type="PANTHER" id="PTHR10088:SF4">
    <property type="entry name" value="GLUCOKINASE REGULATORY PROTEIN"/>
    <property type="match status" value="1"/>
</dbReference>
<dbReference type="InterPro" id="IPR001347">
    <property type="entry name" value="SIS_dom"/>
</dbReference>
<dbReference type="EC" id="4.2.1.126" evidence="3"/>
<feature type="domain" description="SIS" evidence="4">
    <location>
        <begin position="56"/>
        <end position="220"/>
    </location>
</feature>
<comment type="miscellaneous">
    <text evidence="3">A lyase-type mechanism (elimination/hydration) is suggested for the cleavage of the lactyl ether bond of MurNAc 6-phosphate, with the formation of an alpha,beta-unsaturated aldehyde intermediate with (E)-stereochemistry, followed by the syn addition of water to give product.</text>
</comment>
<dbReference type="InterPro" id="IPR005486">
    <property type="entry name" value="Glucokinase_regulatory_CS"/>
</dbReference>
<comment type="function">
    <text evidence="3">Specifically catalyzes the cleavage of the D-lactyl ether substituent of MurNAc 6-phosphate, producing GlcNAc 6-phosphate and D-lactate. Together with AnmK, is also required for the utilization of anhydro-N-acetylmuramic acid (anhMurNAc) either imported from the medium or derived from its own cell wall murein, and thus plays a role in cell wall recycling.</text>
</comment>
<protein>
    <recommendedName>
        <fullName evidence="3">N-acetylmuramic acid 6-phosphate etherase</fullName>
        <shortName evidence="3">MurNAc-6-P etherase</shortName>
        <ecNumber evidence="3">4.2.1.126</ecNumber>
    </recommendedName>
    <alternativeName>
        <fullName evidence="3">N-acetylmuramic acid 6-phosphate hydrolase</fullName>
    </alternativeName>
    <alternativeName>
        <fullName evidence="3">N-acetylmuramic acid 6-phosphate lyase</fullName>
    </alternativeName>
</protein>
<feature type="active site" description="Proton donor" evidence="3">
    <location>
        <position position="84"/>
    </location>
</feature>
<dbReference type="UniPathway" id="UPA00343"/>
<dbReference type="GO" id="GO:0097175">
    <property type="term" value="P:1,6-anhydro-N-acetyl-beta-muramic acid catabolic process"/>
    <property type="evidence" value="ECO:0007669"/>
    <property type="project" value="UniProtKB-UniRule"/>
</dbReference>
<dbReference type="UniPathway" id="UPA00544"/>
<dbReference type="GO" id="GO:0097367">
    <property type="term" value="F:carbohydrate derivative binding"/>
    <property type="evidence" value="ECO:0007669"/>
    <property type="project" value="InterPro"/>
</dbReference>
<dbReference type="AlphaFoldDB" id="A0A562ZYA2"/>
<comment type="subunit">
    <text evidence="3">Homodimer.</text>
</comment>
<sequence>MTTPDPRLTEQRNPRSTAIDQLDTLAVVDLINAEDRLVATAVGKEREAIACAIDLVVECFEQGGRLFYVGAGTSGRLGVLDASEMPPTYRTEPELVQGVMAGGFEALLRAQEGAEDHPEHGAAAMDEKAVGPNDFVLGIAASGTTPFVHGALARARERGARTGFLLCSHPSAQLREAHDVVIAPLVGPEVITGSTRMKAGTATKLVLNTISTAAMVKTGKVFGNLMVDLQVTCQKLQDRGERILVDTLAVSREEAARLLDASGGHVKAAIVMAKLGVDAEGARRELEAAGGSIAGLLGK</sequence>
<evidence type="ECO:0000256" key="1">
    <source>
        <dbReference type="ARBA" id="ARBA00023239"/>
    </source>
</evidence>
<dbReference type="PROSITE" id="PS50012">
    <property type="entry name" value="RCC1_3"/>
    <property type="match status" value="1"/>
</dbReference>
<comment type="catalytic activity">
    <reaction evidence="3">
        <text>N-acetyl-D-muramate 6-phosphate + H2O = N-acetyl-D-glucosamine 6-phosphate + (R)-lactate</text>
        <dbReference type="Rhea" id="RHEA:26410"/>
        <dbReference type="ChEBI" id="CHEBI:15377"/>
        <dbReference type="ChEBI" id="CHEBI:16004"/>
        <dbReference type="ChEBI" id="CHEBI:57513"/>
        <dbReference type="ChEBI" id="CHEBI:58722"/>
        <dbReference type="EC" id="4.2.1.126"/>
    </reaction>
</comment>
<comment type="pathway">
    <text evidence="3">Cell wall biogenesis; peptidoglycan recycling.</text>
</comment>
<keyword evidence="2 3" id="KW-0119">Carbohydrate metabolism</keyword>
<dbReference type="PROSITE" id="PS51464">
    <property type="entry name" value="SIS"/>
    <property type="match status" value="1"/>
</dbReference>
<comment type="similarity">
    <text evidence="3">Belongs to the GCKR-like family. MurNAc-6-P etherase subfamily.</text>
</comment>
<dbReference type="NCBIfam" id="NF009222">
    <property type="entry name" value="PRK12570.1"/>
    <property type="match status" value="1"/>
</dbReference>
<evidence type="ECO:0000256" key="3">
    <source>
        <dbReference type="HAMAP-Rule" id="MF_00068"/>
    </source>
</evidence>
<keyword evidence="1 3" id="KW-0456">Lyase</keyword>
<dbReference type="NCBIfam" id="NF003915">
    <property type="entry name" value="PRK05441.1"/>
    <property type="match status" value="1"/>
</dbReference>
<evidence type="ECO:0000313" key="6">
    <source>
        <dbReference type="Proteomes" id="UP000318199"/>
    </source>
</evidence>
<dbReference type="RefSeq" id="WP_145889913.1">
    <property type="nucleotide sequence ID" value="NZ_VOBQ01000001.1"/>
</dbReference>
<dbReference type="PROSITE" id="PS01272">
    <property type="entry name" value="GCKR"/>
    <property type="match status" value="1"/>
</dbReference>
<comment type="pathway">
    <text evidence="3">Amino-sugar metabolism; N-acetylmuramate degradation.</text>
</comment>
<dbReference type="CDD" id="cd05007">
    <property type="entry name" value="SIS_Etherase"/>
    <property type="match status" value="1"/>
</dbReference>
<dbReference type="HAMAP" id="MF_00068">
    <property type="entry name" value="MurQ"/>
    <property type="match status" value="1"/>
</dbReference>
<dbReference type="OrthoDB" id="9813395at2"/>
<dbReference type="FunFam" id="3.40.50.10490:FF:000014">
    <property type="entry name" value="N-acetylmuramic acid 6-phosphate etherase"/>
    <property type="match status" value="1"/>
</dbReference>
<dbReference type="InterPro" id="IPR000408">
    <property type="entry name" value="Reg_chr_condens"/>
</dbReference>
<dbReference type="EMBL" id="VOBQ01000001">
    <property type="protein sequence ID" value="TWO73381.1"/>
    <property type="molecule type" value="Genomic_DNA"/>
</dbReference>
<comment type="caution">
    <text evidence="5">The sequence shown here is derived from an EMBL/GenBank/DDBJ whole genome shotgun (WGS) entry which is preliminary data.</text>
</comment>
<accession>A0A562ZYA2</accession>
<dbReference type="GO" id="GO:0009254">
    <property type="term" value="P:peptidoglycan turnover"/>
    <property type="evidence" value="ECO:0007669"/>
    <property type="project" value="UniProtKB-UniRule"/>
</dbReference>
<dbReference type="Pfam" id="PF22645">
    <property type="entry name" value="GKRP_SIS_N"/>
    <property type="match status" value="1"/>
</dbReference>
<dbReference type="InterPro" id="IPR046348">
    <property type="entry name" value="SIS_dom_sf"/>
</dbReference>
<evidence type="ECO:0000313" key="5">
    <source>
        <dbReference type="EMBL" id="TWO73381.1"/>
    </source>
</evidence>
<proteinExistence type="inferred from homology"/>
<dbReference type="GO" id="GO:0097173">
    <property type="term" value="P:N-acetylmuramic acid catabolic process"/>
    <property type="evidence" value="ECO:0007669"/>
    <property type="project" value="UniProtKB-UniPathway"/>
</dbReference>
<dbReference type="InterPro" id="IPR040190">
    <property type="entry name" value="MURQ/GCKR"/>
</dbReference>
<gene>
    <name evidence="3 5" type="primary">murQ</name>
    <name evidence="5" type="ORF">FN976_00610</name>
</gene>
<dbReference type="GO" id="GO:0046348">
    <property type="term" value="P:amino sugar catabolic process"/>
    <property type="evidence" value="ECO:0007669"/>
    <property type="project" value="InterPro"/>
</dbReference>
<evidence type="ECO:0000256" key="2">
    <source>
        <dbReference type="ARBA" id="ARBA00023277"/>
    </source>
</evidence>